<dbReference type="PANTHER" id="PTHR46599">
    <property type="entry name" value="PIGGYBAC TRANSPOSABLE ELEMENT-DERIVED PROTEIN 4"/>
    <property type="match status" value="1"/>
</dbReference>
<evidence type="ECO:0000259" key="1">
    <source>
        <dbReference type="Pfam" id="PF13843"/>
    </source>
</evidence>
<dbReference type="Proteomes" id="UP000028582">
    <property type="component" value="Unassembled WGS sequence"/>
</dbReference>
<protein>
    <recommendedName>
        <fullName evidence="1">PiggyBac transposable element-derived protein domain-containing protein</fullName>
    </recommendedName>
</protein>
<name>A0A080ZT15_PHYNI</name>
<reference evidence="2 3" key="1">
    <citation type="submission" date="2013-11" db="EMBL/GenBank/DDBJ databases">
        <title>The Genome Sequence of Phytophthora parasitica P1976.</title>
        <authorList>
            <consortium name="The Broad Institute Genomics Platform"/>
            <person name="Russ C."/>
            <person name="Tyler B."/>
            <person name="Panabieres F."/>
            <person name="Shan W."/>
            <person name="Tripathy S."/>
            <person name="Grunwald N."/>
            <person name="Machado M."/>
            <person name="Johnson C.S."/>
            <person name="Walker B."/>
            <person name="Young S."/>
            <person name="Zeng Q."/>
            <person name="Gargeya S."/>
            <person name="Fitzgerald M."/>
            <person name="Haas B."/>
            <person name="Abouelleil A."/>
            <person name="Allen A.W."/>
            <person name="Alvarado L."/>
            <person name="Arachchi H.M."/>
            <person name="Berlin A.M."/>
            <person name="Chapman S.B."/>
            <person name="Gainer-Dewar J."/>
            <person name="Goldberg J."/>
            <person name="Griggs A."/>
            <person name="Gujja S."/>
            <person name="Hansen M."/>
            <person name="Howarth C."/>
            <person name="Imamovic A."/>
            <person name="Ireland A."/>
            <person name="Larimer J."/>
            <person name="McCowan C."/>
            <person name="Murphy C."/>
            <person name="Pearson M."/>
            <person name="Poon T.W."/>
            <person name="Priest M."/>
            <person name="Roberts A."/>
            <person name="Saif S."/>
            <person name="Shea T."/>
            <person name="Sisk P."/>
            <person name="Sykes S."/>
            <person name="Wortman J."/>
            <person name="Nusbaum C."/>
            <person name="Birren B."/>
        </authorList>
    </citation>
    <scope>NUCLEOTIDE SEQUENCE [LARGE SCALE GENOMIC DNA]</scope>
    <source>
        <strain evidence="2 3">P1976</strain>
    </source>
</reference>
<proteinExistence type="predicted"/>
<dbReference type="InterPro" id="IPR029526">
    <property type="entry name" value="PGBD"/>
</dbReference>
<evidence type="ECO:0000313" key="3">
    <source>
        <dbReference type="Proteomes" id="UP000028582"/>
    </source>
</evidence>
<gene>
    <name evidence="2" type="ORF">F444_13695</name>
</gene>
<sequence>MIIQDFLMDGTAQPRKLCELPLARQMQYCFFMIPRLWEDIAVASGEYFIEKLDERVEDQYSKQVQREQKKPGYRCQTPEQIRSKLQQTPPITGRDMCVCIGLLVTRTISPNKDKLQHHWKKTDEGATLPGCFGRFMTRDRFAHVARNLNFNSNYDPRAAVDRAWKLRPVIEALQRTFLAGYRPPPVTAFDEAMLPSRSSFNRMRLYINDKPHKYGTKQFMLCCSFTAYWFVKFEGCLGKASTVNGVTLRDERTGPVVEVRNLRAAFGNQPSQQMRLIVTDRFYPSIPLSMELLTMGYCSVGTVMTGRKGLAAQVKEPSRPKGRNRGTFTFAGSTTLWWDNRPVYLLFSGGTTVLDRIVRRAKSCLQDEVACPRLVKKYQTFIGRVNVHDRLRLQKYSLQLAVRFKNYYKSLLLGFVDLALVNAYIVYNHARNADDMPKISHFAGAASADKEPAKSVRCVPYPGIRVVFQTAARWDRFLAPQKSAPPLHPLVPTVPRTAWSYCRSCLRRLEERKVPLKRWTRSTWSRRDGSHGAARHRYAMTRRRGVIKMKNGCGHNTPVYLCNKVKHSVNGQARTWIEIWHTTGKMALCDQPEGSANCACARRRMTKWRTTRERHSAVEWIQAPAINNCLRETVHAIIDCWKCPNFDLV</sequence>
<dbReference type="PANTHER" id="PTHR46599:SF3">
    <property type="entry name" value="PIGGYBAC TRANSPOSABLE ELEMENT-DERIVED PROTEIN 4"/>
    <property type="match status" value="1"/>
</dbReference>
<comment type="caution">
    <text evidence="2">The sequence shown here is derived from an EMBL/GenBank/DDBJ whole genome shotgun (WGS) entry which is preliminary data.</text>
</comment>
<dbReference type="OrthoDB" id="118105at2759"/>
<evidence type="ECO:0000313" key="2">
    <source>
        <dbReference type="EMBL" id="ETO69776.1"/>
    </source>
</evidence>
<dbReference type="AlphaFoldDB" id="A0A080ZT15"/>
<organism evidence="2 3">
    <name type="scientific">Phytophthora nicotianae P1976</name>
    <dbReference type="NCBI Taxonomy" id="1317066"/>
    <lineage>
        <taxon>Eukaryota</taxon>
        <taxon>Sar</taxon>
        <taxon>Stramenopiles</taxon>
        <taxon>Oomycota</taxon>
        <taxon>Peronosporomycetes</taxon>
        <taxon>Peronosporales</taxon>
        <taxon>Peronosporaceae</taxon>
        <taxon>Phytophthora</taxon>
    </lineage>
</organism>
<accession>A0A080ZT15</accession>
<dbReference type="Pfam" id="PF13843">
    <property type="entry name" value="DDE_Tnp_1_7"/>
    <property type="match status" value="1"/>
</dbReference>
<feature type="domain" description="PiggyBac transposable element-derived protein" evidence="1">
    <location>
        <begin position="87"/>
        <end position="424"/>
    </location>
</feature>
<dbReference type="EMBL" id="ANJA01002500">
    <property type="protein sequence ID" value="ETO69776.1"/>
    <property type="molecule type" value="Genomic_DNA"/>
</dbReference>